<reference evidence="2 3" key="1">
    <citation type="submission" date="2021-05" db="EMBL/GenBank/DDBJ databases">
        <title>Phylogenetic classification of ten novel species belonging to the genus Bifidobacterium comprising B. colchicus sp. nov., B. abeli sp. nov., B. bicoloris sp. nov., B. guerezis sp. nov., B. rosaliae sp. nov., B. santillanensis sp. nov., B. argentati sp. nov., B. amazzoni sp. nov., B. pluviali sp. nov., and B. pinnaculum sp. nov.</title>
        <authorList>
            <person name="Lugli G.A."/>
            <person name="Ruiz Garcia L."/>
            <person name="Margolles A."/>
            <person name="Ventura M."/>
        </authorList>
    </citation>
    <scope>NUCLEOTIDE SEQUENCE [LARGE SCALE GENOMIC DNA]</scope>
    <source>
        <strain evidence="2 3">6T3</strain>
    </source>
</reference>
<keyword evidence="3" id="KW-1185">Reference proteome</keyword>
<dbReference type="RefSeq" id="WP_219082826.1">
    <property type="nucleotide sequence ID" value="NZ_JAHBBD010000026.1"/>
</dbReference>
<accession>A0ABS6WAM7</accession>
<evidence type="ECO:0000313" key="2">
    <source>
        <dbReference type="EMBL" id="MBW3083539.1"/>
    </source>
</evidence>
<gene>
    <name evidence="2" type="ORF">KIH73_09275</name>
</gene>
<dbReference type="Proteomes" id="UP000812844">
    <property type="component" value="Unassembled WGS sequence"/>
</dbReference>
<protein>
    <submittedName>
        <fullName evidence="2">Metallophosphoesterase</fullName>
    </submittedName>
</protein>
<feature type="domain" description="Calcineurin-like phosphoesterase" evidence="1">
    <location>
        <begin position="18"/>
        <end position="138"/>
    </location>
</feature>
<dbReference type="Pfam" id="PF00149">
    <property type="entry name" value="Metallophos"/>
    <property type="match status" value="1"/>
</dbReference>
<dbReference type="InterPro" id="IPR004843">
    <property type="entry name" value="Calcineurin-like_PHP"/>
</dbReference>
<evidence type="ECO:0000259" key="1">
    <source>
        <dbReference type="Pfam" id="PF00149"/>
    </source>
</evidence>
<proteinExistence type="predicted"/>
<comment type="caution">
    <text evidence="2">The sequence shown here is derived from an EMBL/GenBank/DDBJ whole genome shotgun (WGS) entry which is preliminary data.</text>
</comment>
<name>A0ABS6WAM7_9BIFI</name>
<evidence type="ECO:0000313" key="3">
    <source>
        <dbReference type="Proteomes" id="UP000812844"/>
    </source>
</evidence>
<dbReference type="EMBL" id="JAHBBD010000026">
    <property type="protein sequence ID" value="MBW3083539.1"/>
    <property type="molecule type" value="Genomic_DNA"/>
</dbReference>
<sequence>MTRRPRCVRSSSGGSSSTGADTLVLLGDLLNDWWMTAPEETAAFAALAEAIDAWRAAGVTVHVLPGNHDLIYMMPQDSPEAHRMRACSPGYLPGAHRAVHDLLRALDPRIAFGLTLPGGVPLLCTHAGLTAGWIRWSARVPGTPAPADAPSIAAWLDEGFAARPMAFAERVGTARYGGHRTGISPVWADRGELVADPAPGIVQVVGHTPVRTVTRHGGDLWFCDTMSTLRTGAPIGDGSMLHLDIGSGRFTAITAESTPLP</sequence>
<organism evidence="2 3">
    <name type="scientific">Bifidobacterium phasiani</name>
    <dbReference type="NCBI Taxonomy" id="2834431"/>
    <lineage>
        <taxon>Bacteria</taxon>
        <taxon>Bacillati</taxon>
        <taxon>Actinomycetota</taxon>
        <taxon>Actinomycetes</taxon>
        <taxon>Bifidobacteriales</taxon>
        <taxon>Bifidobacteriaceae</taxon>
        <taxon>Bifidobacterium</taxon>
    </lineage>
</organism>